<keyword evidence="1" id="KW-0812">Transmembrane</keyword>
<evidence type="ECO:0000313" key="4">
    <source>
        <dbReference type="Proteomes" id="UP000326207"/>
    </source>
</evidence>
<keyword evidence="1" id="KW-0472">Membrane</keyword>
<dbReference type="Proteomes" id="UP000326865">
    <property type="component" value="Unassembled WGS sequence"/>
</dbReference>
<feature type="transmembrane region" description="Helical" evidence="1">
    <location>
        <begin position="57"/>
        <end position="74"/>
    </location>
</feature>
<name>A0A5N5U6B5_9EURY</name>
<dbReference type="RefSeq" id="WP_152134193.1">
    <property type="nucleotide sequence ID" value="NZ_QKKZ01000004.1"/>
</dbReference>
<feature type="transmembrane region" description="Helical" evidence="1">
    <location>
        <begin position="181"/>
        <end position="200"/>
    </location>
</feature>
<organism evidence="2 5">
    <name type="scientific">Halosegnis rubeus</name>
    <dbReference type="NCBI Taxonomy" id="2212850"/>
    <lineage>
        <taxon>Archaea</taxon>
        <taxon>Methanobacteriati</taxon>
        <taxon>Methanobacteriota</taxon>
        <taxon>Stenosarchaea group</taxon>
        <taxon>Halobacteria</taxon>
        <taxon>Halobacteriales</taxon>
        <taxon>Natronomonadaceae</taxon>
        <taxon>Halosegnis</taxon>
    </lineage>
</organism>
<keyword evidence="1" id="KW-1133">Transmembrane helix</keyword>
<accession>A0A5N5UEY4</accession>
<evidence type="ECO:0000313" key="3">
    <source>
        <dbReference type="EMBL" id="KAB7517275.1"/>
    </source>
</evidence>
<dbReference type="EMBL" id="QKKZ01000004">
    <property type="protein sequence ID" value="KAB7513292.1"/>
    <property type="molecule type" value="Genomic_DNA"/>
</dbReference>
<accession>A0A5N5U6B5</accession>
<evidence type="ECO:0000256" key="1">
    <source>
        <dbReference type="SAM" id="Phobius"/>
    </source>
</evidence>
<dbReference type="AlphaFoldDB" id="A0A5N5U6B5"/>
<dbReference type="EMBL" id="QMDY01000005">
    <property type="protein sequence ID" value="KAB7517275.1"/>
    <property type="molecule type" value="Genomic_DNA"/>
</dbReference>
<sequence>MVTTLVTVATGLLVAAAVLDRFSLRVVALVAVAAALPDVDAVLAVLHPGLHNAALHNVWLPFIVGGLLTSRRVGLRERLGNDETRLAWAMVLAYTVAVAFDLFNVESAAVLWPLHDRFFAVYGQLAYSTTEGLRFTFFELQFGGGELLPKAGRGTVAGGYVVPSPFVTGDGRTMRAVLVNAGWELLVALVAVAVVGLRLVDQTRDES</sequence>
<gene>
    <name evidence="2" type="ORF">DM867_09920</name>
    <name evidence="3" type="ORF">DP108_09665</name>
</gene>
<evidence type="ECO:0000313" key="2">
    <source>
        <dbReference type="EMBL" id="KAB7513292.1"/>
    </source>
</evidence>
<feature type="transmembrane region" description="Helical" evidence="1">
    <location>
        <begin position="86"/>
        <end position="105"/>
    </location>
</feature>
<dbReference type="Proteomes" id="UP000326207">
    <property type="component" value="Unassembled WGS sequence"/>
</dbReference>
<reference evidence="4 5" key="1">
    <citation type="submission" date="2019-10" db="EMBL/GenBank/DDBJ databases">
        <title>Unraveling microbial dark matter from salterns through culturing: the case of the genus Halosegnis.</title>
        <authorList>
            <person name="Duran-Viseras A."/>
            <person name="Andrei A.-S."/>
            <person name="Vera-Gargallo B."/>
            <person name="Ghai R."/>
            <person name="Sanchez-Porro C."/>
            <person name="Ventosa A."/>
        </authorList>
    </citation>
    <scope>NUCLEOTIDE SEQUENCE [LARGE SCALE GENOMIC DNA]</scope>
    <source>
        <strain evidence="2 5">F18-79</strain>
        <strain evidence="3 4">F19-13</strain>
    </source>
</reference>
<evidence type="ECO:0000313" key="5">
    <source>
        <dbReference type="Proteomes" id="UP000326865"/>
    </source>
</evidence>
<evidence type="ECO:0008006" key="6">
    <source>
        <dbReference type="Google" id="ProtNLM"/>
    </source>
</evidence>
<keyword evidence="5" id="KW-1185">Reference proteome</keyword>
<protein>
    <recommendedName>
        <fullName evidence="6">Metal-dependent hydrolase</fullName>
    </recommendedName>
</protein>
<proteinExistence type="predicted"/>
<comment type="caution">
    <text evidence="2">The sequence shown here is derived from an EMBL/GenBank/DDBJ whole genome shotgun (WGS) entry which is preliminary data.</text>
</comment>